<dbReference type="InterPro" id="IPR027417">
    <property type="entry name" value="P-loop_NTPase"/>
</dbReference>
<dbReference type="Gene3D" id="3.30.70.3280">
    <property type="entry name" value="Peptide chain release factor 3, domain III"/>
    <property type="match status" value="1"/>
</dbReference>
<dbReference type="InterPro" id="IPR035647">
    <property type="entry name" value="EFG_III/V"/>
</dbReference>
<sequence length="534" mass="58210">MPVSATVAPSAGERVADEAARRRTFAIISHPDAGKTTLTEKLLLYGGAVLEAGAVHGKGGRRAATSDWMQLERERGISVTSTVLRFEHRGMAFNLLDTPGHRDFSEDTLRVLSAADAAVMLLDAAKGVEPQTLRLFEVARGRGIPLITFVNKYDRPGMEPLAMLDHIESVLELQPSAVTWPVGIPGDFRGVVDRRSGEFHRFQRTVGGSTRALEEVLAPEQAESVEGDAWRTAQEELELLEGAGHEMDADGLASGRSTPVFFGSAVSNFGVGQLLDALVSLAPPPTPRETVDGGARALEAPFSGLVFKVQANMDPRHRDRLAFVRVCSGRFERGMRAVNARSARPFAMAHTADVFGQERATLDEAYPGDVIGVVNAADLRVGDTLYTGDPVEFPPIPTLAPEFFMTVRNRVATRHKQFHRGLAQLAEEGVVHLLRRGEGPDPMPVLGAVGPLQFEVTVERLDREFGVEVALDPTNWKVARRTDAAGAELLRADRNADVLIGTDGVPLALFTSEYQLERFRRDHPDVLLERLLRS</sequence>
<dbReference type="InterPro" id="IPR031157">
    <property type="entry name" value="G_TR_CS"/>
</dbReference>
<evidence type="ECO:0000256" key="4">
    <source>
        <dbReference type="ARBA" id="ARBA00022741"/>
    </source>
</evidence>
<dbReference type="InterPro" id="IPR038467">
    <property type="entry name" value="RF3_dom_3_sf"/>
</dbReference>
<dbReference type="FunFam" id="3.40.50.300:FF:000542">
    <property type="entry name" value="Peptide chain release factor 3"/>
    <property type="match status" value="1"/>
</dbReference>
<dbReference type="GO" id="GO:0016150">
    <property type="term" value="F:translation release factor activity, codon nonspecific"/>
    <property type="evidence" value="ECO:0007669"/>
    <property type="project" value="TreeGrafter"/>
</dbReference>
<dbReference type="InterPro" id="IPR032090">
    <property type="entry name" value="RF3_C"/>
</dbReference>
<evidence type="ECO:0000313" key="10">
    <source>
        <dbReference type="EMBL" id="CAA9465959.1"/>
    </source>
</evidence>
<protein>
    <recommendedName>
        <fullName evidence="7 8">Peptide chain release factor 3</fullName>
        <shortName evidence="7">RF-3</shortName>
    </recommendedName>
</protein>
<dbReference type="Gene3D" id="2.40.30.10">
    <property type="entry name" value="Translation factors"/>
    <property type="match status" value="1"/>
</dbReference>
<dbReference type="HAMAP" id="MF_00072">
    <property type="entry name" value="Rel_fac_3"/>
    <property type="match status" value="1"/>
</dbReference>
<dbReference type="GO" id="GO:0005829">
    <property type="term" value="C:cytosol"/>
    <property type="evidence" value="ECO:0007669"/>
    <property type="project" value="TreeGrafter"/>
</dbReference>
<accession>A0A6J4R739</accession>
<proteinExistence type="inferred from homology"/>
<comment type="subcellular location">
    <subcellularLocation>
        <location evidence="1 7">Cytoplasm</location>
    </subcellularLocation>
</comment>
<dbReference type="PANTHER" id="PTHR43556">
    <property type="entry name" value="PEPTIDE CHAIN RELEASE FACTOR RF3"/>
    <property type="match status" value="1"/>
</dbReference>
<evidence type="ECO:0000256" key="3">
    <source>
        <dbReference type="ARBA" id="ARBA00022490"/>
    </source>
</evidence>
<dbReference type="PANTHER" id="PTHR43556:SF2">
    <property type="entry name" value="PEPTIDE CHAIN RELEASE FACTOR RF3"/>
    <property type="match status" value="1"/>
</dbReference>
<evidence type="ECO:0000256" key="8">
    <source>
        <dbReference type="NCBIfam" id="TIGR00503"/>
    </source>
</evidence>
<dbReference type="SUPFAM" id="SSF50447">
    <property type="entry name" value="Translation proteins"/>
    <property type="match status" value="1"/>
</dbReference>
<dbReference type="InterPro" id="IPR000795">
    <property type="entry name" value="T_Tr_GTP-bd_dom"/>
</dbReference>
<dbReference type="InterPro" id="IPR053905">
    <property type="entry name" value="EF-G-like_DII"/>
</dbReference>
<evidence type="ECO:0000256" key="1">
    <source>
        <dbReference type="ARBA" id="ARBA00004496"/>
    </source>
</evidence>
<organism evidence="10">
    <name type="scientific">uncultured Solirubrobacteraceae bacterium</name>
    <dbReference type="NCBI Taxonomy" id="1162706"/>
    <lineage>
        <taxon>Bacteria</taxon>
        <taxon>Bacillati</taxon>
        <taxon>Actinomycetota</taxon>
        <taxon>Thermoleophilia</taxon>
        <taxon>Solirubrobacterales</taxon>
        <taxon>Solirubrobacteraceae</taxon>
        <taxon>environmental samples</taxon>
    </lineage>
</organism>
<dbReference type="EMBL" id="CADCVJ010000046">
    <property type="protein sequence ID" value="CAA9465959.1"/>
    <property type="molecule type" value="Genomic_DNA"/>
</dbReference>
<dbReference type="SUPFAM" id="SSF54980">
    <property type="entry name" value="EF-G C-terminal domain-like"/>
    <property type="match status" value="1"/>
</dbReference>
<dbReference type="InterPro" id="IPR041732">
    <property type="entry name" value="RF3_GTP-bd"/>
</dbReference>
<evidence type="ECO:0000259" key="9">
    <source>
        <dbReference type="PROSITE" id="PS51722"/>
    </source>
</evidence>
<dbReference type="Pfam" id="PF22042">
    <property type="entry name" value="EF-G_D2"/>
    <property type="match status" value="1"/>
</dbReference>
<evidence type="ECO:0000256" key="7">
    <source>
        <dbReference type="HAMAP-Rule" id="MF_00072"/>
    </source>
</evidence>
<feature type="domain" description="Tr-type G" evidence="9">
    <location>
        <begin position="20"/>
        <end position="286"/>
    </location>
</feature>
<keyword evidence="3 7" id="KW-0963">Cytoplasm</keyword>
<comment type="similarity">
    <text evidence="2 7">Belongs to the TRAFAC class translation factor GTPase superfamily. Classic translation factor GTPase family. PrfC subfamily.</text>
</comment>
<dbReference type="PROSITE" id="PS00301">
    <property type="entry name" value="G_TR_1"/>
    <property type="match status" value="1"/>
</dbReference>
<dbReference type="GO" id="GO:0005525">
    <property type="term" value="F:GTP binding"/>
    <property type="evidence" value="ECO:0007669"/>
    <property type="project" value="UniProtKB-UniRule"/>
</dbReference>
<dbReference type="SUPFAM" id="SSF52540">
    <property type="entry name" value="P-loop containing nucleoside triphosphate hydrolases"/>
    <property type="match status" value="1"/>
</dbReference>
<dbReference type="PRINTS" id="PR00315">
    <property type="entry name" value="ELONGATNFCT"/>
</dbReference>
<evidence type="ECO:0000256" key="6">
    <source>
        <dbReference type="ARBA" id="ARBA00023134"/>
    </source>
</evidence>
<evidence type="ECO:0000256" key="2">
    <source>
        <dbReference type="ARBA" id="ARBA00009978"/>
    </source>
</evidence>
<feature type="binding site" evidence="7">
    <location>
        <begin position="97"/>
        <end position="101"/>
    </location>
    <ligand>
        <name>GTP</name>
        <dbReference type="ChEBI" id="CHEBI:37565"/>
    </ligand>
</feature>
<keyword evidence="4 7" id="KW-0547">Nucleotide-binding</keyword>
<dbReference type="NCBIfam" id="TIGR00503">
    <property type="entry name" value="prfC"/>
    <property type="match status" value="1"/>
</dbReference>
<dbReference type="CDD" id="cd04169">
    <property type="entry name" value="RF3"/>
    <property type="match status" value="1"/>
</dbReference>
<evidence type="ECO:0000256" key="5">
    <source>
        <dbReference type="ARBA" id="ARBA00022917"/>
    </source>
</evidence>
<dbReference type="AlphaFoldDB" id="A0A6J4R739"/>
<dbReference type="InterPro" id="IPR005225">
    <property type="entry name" value="Small_GTP-bd"/>
</dbReference>
<dbReference type="PROSITE" id="PS51722">
    <property type="entry name" value="G_TR_2"/>
    <property type="match status" value="1"/>
</dbReference>
<keyword evidence="6 7" id="KW-0342">GTP-binding</keyword>
<name>A0A6J4R739_9ACTN</name>
<gene>
    <name evidence="7" type="primary">prfC</name>
    <name evidence="10" type="ORF">AVDCRST_MAG38-702</name>
</gene>
<dbReference type="Pfam" id="PF00009">
    <property type="entry name" value="GTP_EFTU"/>
    <property type="match status" value="1"/>
</dbReference>
<feature type="binding site" evidence="7">
    <location>
        <begin position="151"/>
        <end position="154"/>
    </location>
    <ligand>
        <name>GTP</name>
        <dbReference type="ChEBI" id="CHEBI:37565"/>
    </ligand>
</feature>
<dbReference type="GO" id="GO:0016149">
    <property type="term" value="F:translation release factor activity, codon specific"/>
    <property type="evidence" value="ECO:0007669"/>
    <property type="project" value="UniProtKB-UniRule"/>
</dbReference>
<dbReference type="NCBIfam" id="TIGR00231">
    <property type="entry name" value="small_GTP"/>
    <property type="match status" value="1"/>
</dbReference>
<dbReference type="NCBIfam" id="NF001964">
    <property type="entry name" value="PRK00741.1"/>
    <property type="match status" value="1"/>
</dbReference>
<dbReference type="InterPro" id="IPR009000">
    <property type="entry name" value="Transl_B-barrel_sf"/>
</dbReference>
<feature type="binding site" evidence="7">
    <location>
        <begin position="29"/>
        <end position="36"/>
    </location>
    <ligand>
        <name>GTP</name>
        <dbReference type="ChEBI" id="CHEBI:37565"/>
    </ligand>
</feature>
<reference evidence="10" key="1">
    <citation type="submission" date="2020-02" db="EMBL/GenBank/DDBJ databases">
        <authorList>
            <person name="Meier V. D."/>
        </authorList>
    </citation>
    <scope>NUCLEOTIDE SEQUENCE</scope>
    <source>
        <strain evidence="10">AVDCRST_MAG38</strain>
    </source>
</reference>
<dbReference type="InterPro" id="IPR004548">
    <property type="entry name" value="PrfC"/>
</dbReference>
<dbReference type="GO" id="GO:0003924">
    <property type="term" value="F:GTPase activity"/>
    <property type="evidence" value="ECO:0007669"/>
    <property type="project" value="InterPro"/>
</dbReference>
<comment type="function">
    <text evidence="7">Increases the formation of ribosomal termination complexes and stimulates activities of RF-1 and RF-2. It binds guanine nucleotides and has strong preference for UGA stop codons. It may interact directly with the ribosome. The stimulation of RF-1 and RF-2 is significantly reduced by GTP and GDP, but not by GMP.</text>
</comment>
<dbReference type="GO" id="GO:0006449">
    <property type="term" value="P:regulation of translational termination"/>
    <property type="evidence" value="ECO:0007669"/>
    <property type="project" value="UniProtKB-UniRule"/>
</dbReference>
<keyword evidence="5 7" id="KW-0648">Protein biosynthesis</keyword>
<dbReference type="Gene3D" id="3.40.50.300">
    <property type="entry name" value="P-loop containing nucleotide triphosphate hydrolases"/>
    <property type="match status" value="1"/>
</dbReference>
<dbReference type="Pfam" id="PF16658">
    <property type="entry name" value="RF3_C"/>
    <property type="match status" value="1"/>
</dbReference>